<protein>
    <submittedName>
        <fullName evidence="2">Uncharacterized protein</fullName>
    </submittedName>
</protein>
<comment type="caution">
    <text evidence="2">The sequence shown here is derived from an EMBL/GenBank/DDBJ whole genome shotgun (WGS) entry which is preliminary data.</text>
</comment>
<evidence type="ECO:0000256" key="1">
    <source>
        <dbReference type="SAM" id="Phobius"/>
    </source>
</evidence>
<keyword evidence="1" id="KW-0812">Transmembrane</keyword>
<gene>
    <name evidence="2" type="ORF">EV192_113311</name>
</gene>
<name>A0A4R2J269_9PSEU</name>
<keyword evidence="1" id="KW-1133">Transmembrane helix</keyword>
<evidence type="ECO:0000313" key="3">
    <source>
        <dbReference type="Proteomes" id="UP000295680"/>
    </source>
</evidence>
<dbReference type="EMBL" id="SLWS01000013">
    <property type="protein sequence ID" value="TCO50928.1"/>
    <property type="molecule type" value="Genomic_DNA"/>
</dbReference>
<evidence type="ECO:0000313" key="2">
    <source>
        <dbReference type="EMBL" id="TCO50928.1"/>
    </source>
</evidence>
<dbReference type="Proteomes" id="UP000295680">
    <property type="component" value="Unassembled WGS sequence"/>
</dbReference>
<feature type="transmembrane region" description="Helical" evidence="1">
    <location>
        <begin position="41"/>
        <end position="61"/>
    </location>
</feature>
<keyword evidence="1" id="KW-0472">Membrane</keyword>
<dbReference type="RefSeq" id="WP_132124859.1">
    <property type="nucleotide sequence ID" value="NZ_SLWS01000013.1"/>
</dbReference>
<proteinExistence type="predicted"/>
<sequence length="196" mass="20304">MTVNDLVTSALRERAALAPDPDMVSATAIAKGRKRRTQRRAAGMAGVAAVATAAVIGSVALTTSTESTPSDEIPVANTPAEPDQILVVARADCRPGGKTLGKTAVVVTPKTAEGFTCVVVQRRNGKVPDSLSDTVSGGRGARLGPADKDGFRISSDGRSMARQLDPDHWLGAVTARSYPVPPADVMRLAVGQVTFN</sequence>
<dbReference type="AlphaFoldDB" id="A0A4R2J269"/>
<accession>A0A4R2J269</accession>
<reference evidence="2 3" key="1">
    <citation type="submission" date="2019-03" db="EMBL/GenBank/DDBJ databases">
        <title>Genomic Encyclopedia of Type Strains, Phase IV (KMG-IV): sequencing the most valuable type-strain genomes for metagenomic binning, comparative biology and taxonomic classification.</title>
        <authorList>
            <person name="Goeker M."/>
        </authorList>
    </citation>
    <scope>NUCLEOTIDE SEQUENCE [LARGE SCALE GENOMIC DNA]</scope>
    <source>
        <strain evidence="2 3">DSM 45934</strain>
    </source>
</reference>
<keyword evidence="3" id="KW-1185">Reference proteome</keyword>
<organism evidence="2 3">
    <name type="scientific">Actinocrispum wychmicini</name>
    <dbReference type="NCBI Taxonomy" id="1213861"/>
    <lineage>
        <taxon>Bacteria</taxon>
        <taxon>Bacillati</taxon>
        <taxon>Actinomycetota</taxon>
        <taxon>Actinomycetes</taxon>
        <taxon>Pseudonocardiales</taxon>
        <taxon>Pseudonocardiaceae</taxon>
        <taxon>Actinocrispum</taxon>
    </lineage>
</organism>
<dbReference type="OrthoDB" id="9831118at2"/>